<dbReference type="SUPFAM" id="SSF88723">
    <property type="entry name" value="PIN domain-like"/>
    <property type="match status" value="1"/>
</dbReference>
<sequence length="293" mass="32897">MKKFLLVDGHSLLYRAYHAFPNTLRTRQGEIVNAVYGFTRMLLGVIEELKPDYLAVAFDLPQPNFRHRLYVAYQYKRPAMDRELADQVNRVKQVVETLGIPIFTAPGFEADDVIGSLARQAETAGVATVIITGDRDMMQLAAGQTKLYFPERGLVDNQLLGVKPAQVVDYKALVGDSSDNYPGVPGVGPKTAVSLLQKYQTLNNVYRHLDKIRPVVAKKLREGQESAWLSRKLAKIDTQAPAKLDLVAARVHDYDQEKARQLFEELQFRSLLAKLPGVSQATITKKDQQMELL</sequence>
<dbReference type="InterPro" id="IPR020045">
    <property type="entry name" value="DNA_polI_H3TH"/>
</dbReference>
<dbReference type="CDD" id="cd09859">
    <property type="entry name" value="PIN_53EXO"/>
    <property type="match status" value="1"/>
</dbReference>
<dbReference type="Gene3D" id="1.10.150.20">
    <property type="entry name" value="5' to 3' exonuclease, C-terminal subdomain"/>
    <property type="match status" value="1"/>
</dbReference>
<reference evidence="6" key="1">
    <citation type="submission" date="2017-09" db="EMBL/GenBank/DDBJ databases">
        <title>Depth-based differentiation of microbial function through sediment-hosted aquifers and enrichment of novel symbionts in the deep terrestrial subsurface.</title>
        <authorList>
            <person name="Probst A.J."/>
            <person name="Ladd B."/>
            <person name="Jarett J.K."/>
            <person name="Geller-Mcgrath D.E."/>
            <person name="Sieber C.M.K."/>
            <person name="Emerson J.B."/>
            <person name="Anantharaman K."/>
            <person name="Thomas B.C."/>
            <person name="Malmstrom R."/>
            <person name="Stieglmeier M."/>
            <person name="Klingl A."/>
            <person name="Woyke T."/>
            <person name="Ryan C.M."/>
            <person name="Banfield J.F."/>
        </authorList>
    </citation>
    <scope>NUCLEOTIDE SEQUENCE [LARGE SCALE GENOMIC DNA]</scope>
</reference>
<dbReference type="Gene3D" id="3.40.50.1010">
    <property type="entry name" value="5'-nuclease"/>
    <property type="match status" value="1"/>
</dbReference>
<dbReference type="InterPro" id="IPR008918">
    <property type="entry name" value="HhH2"/>
</dbReference>
<keyword evidence="3" id="KW-0238">DNA-binding</keyword>
<dbReference type="GO" id="GO:0008409">
    <property type="term" value="F:5'-3' exonuclease activity"/>
    <property type="evidence" value="ECO:0007669"/>
    <property type="project" value="InterPro"/>
</dbReference>
<proteinExistence type="predicted"/>
<evidence type="ECO:0000313" key="5">
    <source>
        <dbReference type="EMBL" id="PIU02319.1"/>
    </source>
</evidence>
<dbReference type="GO" id="GO:0017108">
    <property type="term" value="F:5'-flap endonuclease activity"/>
    <property type="evidence" value="ECO:0007669"/>
    <property type="project" value="InterPro"/>
</dbReference>
<organism evidence="5 6">
    <name type="scientific">Candidatus Shapirobacteria bacterium CG09_land_8_20_14_0_10_49_15</name>
    <dbReference type="NCBI Taxonomy" id="1974482"/>
    <lineage>
        <taxon>Bacteria</taxon>
        <taxon>Candidatus Shapironibacteriota</taxon>
    </lineage>
</organism>
<dbReference type="SMART" id="SM00475">
    <property type="entry name" value="53EXOc"/>
    <property type="match status" value="1"/>
</dbReference>
<dbReference type="PANTHER" id="PTHR42646:SF2">
    <property type="entry name" value="5'-3' EXONUCLEASE FAMILY PROTEIN"/>
    <property type="match status" value="1"/>
</dbReference>
<dbReference type="Pfam" id="PF02739">
    <property type="entry name" value="5_3_exonuc_N"/>
    <property type="match status" value="1"/>
</dbReference>
<dbReference type="InterPro" id="IPR036279">
    <property type="entry name" value="5-3_exonuclease_C_sf"/>
</dbReference>
<evidence type="ECO:0000256" key="2">
    <source>
        <dbReference type="ARBA" id="ARBA00022801"/>
    </source>
</evidence>
<dbReference type="InterPro" id="IPR029060">
    <property type="entry name" value="PIN-like_dom_sf"/>
</dbReference>
<dbReference type="GO" id="GO:0033567">
    <property type="term" value="P:DNA replication, Okazaki fragment processing"/>
    <property type="evidence" value="ECO:0007669"/>
    <property type="project" value="InterPro"/>
</dbReference>
<dbReference type="EMBL" id="PEZK01000016">
    <property type="protein sequence ID" value="PIU02319.1"/>
    <property type="molecule type" value="Genomic_DNA"/>
</dbReference>
<comment type="caution">
    <text evidence="5">The sequence shown here is derived from an EMBL/GenBank/DDBJ whole genome shotgun (WGS) entry which is preliminary data.</text>
</comment>
<keyword evidence="2" id="KW-0378">Hydrolase</keyword>
<gene>
    <name evidence="5" type="ORF">COT66_00875</name>
</gene>
<dbReference type="InterPro" id="IPR002421">
    <property type="entry name" value="5-3_exonuclease"/>
</dbReference>
<dbReference type="InterPro" id="IPR020046">
    <property type="entry name" value="5-3_exonucl_a-hlix_arch_N"/>
</dbReference>
<evidence type="ECO:0000313" key="6">
    <source>
        <dbReference type="Proteomes" id="UP000231214"/>
    </source>
</evidence>
<dbReference type="SUPFAM" id="SSF47807">
    <property type="entry name" value="5' to 3' exonuclease, C-terminal subdomain"/>
    <property type="match status" value="1"/>
</dbReference>
<dbReference type="AlphaFoldDB" id="A0A2M6XBF3"/>
<dbReference type="GO" id="GO:0003677">
    <property type="term" value="F:DNA binding"/>
    <property type="evidence" value="ECO:0007669"/>
    <property type="project" value="UniProtKB-KW"/>
</dbReference>
<evidence type="ECO:0000259" key="4">
    <source>
        <dbReference type="SMART" id="SM00475"/>
    </source>
</evidence>
<dbReference type="FunFam" id="1.10.150.20:FF:000003">
    <property type="entry name" value="DNA polymerase I"/>
    <property type="match status" value="1"/>
</dbReference>
<dbReference type="CDD" id="cd09898">
    <property type="entry name" value="H3TH_53EXO"/>
    <property type="match status" value="1"/>
</dbReference>
<dbReference type="InterPro" id="IPR038969">
    <property type="entry name" value="FEN"/>
</dbReference>
<dbReference type="SMART" id="SM00279">
    <property type="entry name" value="HhH2"/>
    <property type="match status" value="1"/>
</dbReference>
<name>A0A2M6XBF3_9BACT</name>
<evidence type="ECO:0000256" key="3">
    <source>
        <dbReference type="ARBA" id="ARBA00023125"/>
    </source>
</evidence>
<accession>A0A2M6XBF3</accession>
<dbReference type="Proteomes" id="UP000231214">
    <property type="component" value="Unassembled WGS sequence"/>
</dbReference>
<evidence type="ECO:0000256" key="1">
    <source>
        <dbReference type="ARBA" id="ARBA00022722"/>
    </source>
</evidence>
<dbReference type="PANTHER" id="PTHR42646">
    <property type="entry name" value="FLAP ENDONUCLEASE XNI"/>
    <property type="match status" value="1"/>
</dbReference>
<protein>
    <recommendedName>
        <fullName evidence="4">5'-3' exonuclease domain-containing protein</fullName>
    </recommendedName>
</protein>
<keyword evidence="1" id="KW-0540">Nuclease</keyword>
<dbReference type="Pfam" id="PF01367">
    <property type="entry name" value="5_3_exonuc"/>
    <property type="match status" value="1"/>
</dbReference>
<feature type="domain" description="5'-3' exonuclease" evidence="4">
    <location>
        <begin position="2"/>
        <end position="252"/>
    </location>
</feature>